<proteinExistence type="predicted"/>
<gene>
    <name evidence="3" type="ORF">BP5553_08723</name>
</gene>
<keyword evidence="1" id="KW-0175">Coiled coil</keyword>
<organism evidence="3 4">
    <name type="scientific">Venustampulla echinocandica</name>
    <dbReference type="NCBI Taxonomy" id="2656787"/>
    <lineage>
        <taxon>Eukaryota</taxon>
        <taxon>Fungi</taxon>
        <taxon>Dikarya</taxon>
        <taxon>Ascomycota</taxon>
        <taxon>Pezizomycotina</taxon>
        <taxon>Leotiomycetes</taxon>
        <taxon>Helotiales</taxon>
        <taxon>Pleuroascaceae</taxon>
        <taxon>Venustampulla</taxon>
    </lineage>
</organism>
<feature type="region of interest" description="Disordered" evidence="2">
    <location>
        <begin position="15"/>
        <end position="34"/>
    </location>
</feature>
<reference evidence="3 4" key="1">
    <citation type="journal article" date="2018" name="IMA Fungus">
        <title>IMA Genome-F 9: Draft genome sequence of Annulohypoxylon stygium, Aspergillus mulundensis, Berkeleyomyces basicola (syn. Thielaviopsis basicola), Ceratocystis smalleyi, two Cercospora beticola strains, Coleophoma cylindrospora, Fusarium fracticaudum, Phialophora cf. hyalina, and Morchella septimelata.</title>
        <authorList>
            <person name="Wingfield B.D."/>
            <person name="Bills G.F."/>
            <person name="Dong Y."/>
            <person name="Huang W."/>
            <person name="Nel W.J."/>
            <person name="Swalarsk-Parry B.S."/>
            <person name="Vaghefi N."/>
            <person name="Wilken P.M."/>
            <person name="An Z."/>
            <person name="de Beer Z.W."/>
            <person name="De Vos L."/>
            <person name="Chen L."/>
            <person name="Duong T.A."/>
            <person name="Gao Y."/>
            <person name="Hammerbacher A."/>
            <person name="Kikkert J.R."/>
            <person name="Li Y."/>
            <person name="Li H."/>
            <person name="Li K."/>
            <person name="Li Q."/>
            <person name="Liu X."/>
            <person name="Ma X."/>
            <person name="Naidoo K."/>
            <person name="Pethybridge S.J."/>
            <person name="Sun J."/>
            <person name="Steenkamp E.T."/>
            <person name="van der Nest M.A."/>
            <person name="van Wyk S."/>
            <person name="Wingfield M.J."/>
            <person name="Xiong C."/>
            <person name="Yue Q."/>
            <person name="Zhang X."/>
        </authorList>
    </citation>
    <scope>NUCLEOTIDE SEQUENCE [LARGE SCALE GENOMIC DNA]</scope>
    <source>
        <strain evidence="3 4">BP 5553</strain>
    </source>
</reference>
<feature type="compositionally biased region" description="Low complexity" evidence="2">
    <location>
        <begin position="182"/>
        <end position="222"/>
    </location>
</feature>
<evidence type="ECO:0000313" key="4">
    <source>
        <dbReference type="Proteomes" id="UP000254866"/>
    </source>
</evidence>
<dbReference type="Proteomes" id="UP000254866">
    <property type="component" value="Unassembled WGS sequence"/>
</dbReference>
<evidence type="ECO:0000313" key="3">
    <source>
        <dbReference type="EMBL" id="RDL33284.1"/>
    </source>
</evidence>
<dbReference type="AlphaFoldDB" id="A0A370TF19"/>
<dbReference type="OrthoDB" id="3564679at2759"/>
<keyword evidence="4" id="KW-1185">Reference proteome</keyword>
<feature type="region of interest" description="Disordered" evidence="2">
    <location>
        <begin position="181"/>
        <end position="222"/>
    </location>
</feature>
<evidence type="ECO:0000256" key="1">
    <source>
        <dbReference type="SAM" id="Coils"/>
    </source>
</evidence>
<protein>
    <submittedName>
        <fullName evidence="3">Uncharacterized protein</fullName>
    </submittedName>
</protein>
<feature type="coiled-coil region" evidence="1">
    <location>
        <begin position="67"/>
        <end position="154"/>
    </location>
</feature>
<accession>A0A370TF19</accession>
<evidence type="ECO:0000256" key="2">
    <source>
        <dbReference type="SAM" id="MobiDB-lite"/>
    </source>
</evidence>
<comment type="caution">
    <text evidence="3">The sequence shown here is derived from an EMBL/GenBank/DDBJ whole genome shotgun (WGS) entry which is preliminary data.</text>
</comment>
<sequence>MSLSRIPLGQVFRAKANSTSSTNSSIPDLGNIVPRDVTKGSVATTASMAQQGQAPALSIRGTRTPKMLEYERQAEERAREQERMQDERDRMMEIEMRMAKEQERIAQEEYEMNQYYEAEALKHAEEMRLHQEEVRRHQDRVREHERKLQDHDASAEAFARVIAMPAKPGRDRQVSFLAPASMKNGKNGKNGNGMNINDMQNGNGNGMQNGMQNGNGFQNGNGLAPAQFPNGIWDLAGAEFYNGDAQYRCSENQFRNPWTESSTTHENELSIVSRWDTPFSLERTQQDNDGGSKHNVDAQRDLLDEANPFGSHANSLPRHRMSPPDSWSFQISVSVNGDLSTAAAAAVQVSATTEKWRGSSALS</sequence>
<dbReference type="RefSeq" id="XP_031866777.1">
    <property type="nucleotide sequence ID" value="XM_032017346.1"/>
</dbReference>
<dbReference type="EMBL" id="NPIC01000009">
    <property type="protein sequence ID" value="RDL33284.1"/>
    <property type="molecule type" value="Genomic_DNA"/>
</dbReference>
<name>A0A370TF19_9HELO</name>
<dbReference type="GeneID" id="43601572"/>